<feature type="coiled-coil region" evidence="6">
    <location>
        <begin position="537"/>
        <end position="624"/>
    </location>
</feature>
<comment type="caution">
    <text evidence="8">The sequence shown here is derived from an EMBL/GenBank/DDBJ whole genome shotgun (WGS) entry which is preliminary data.</text>
</comment>
<dbReference type="GO" id="GO:0016887">
    <property type="term" value="F:ATP hydrolysis activity"/>
    <property type="evidence" value="ECO:0007669"/>
    <property type="project" value="InterPro"/>
</dbReference>
<dbReference type="PROSITE" id="PS00211">
    <property type="entry name" value="ABC_TRANSPORTER_1"/>
    <property type="match status" value="2"/>
</dbReference>
<evidence type="ECO:0000313" key="8">
    <source>
        <dbReference type="EMBL" id="RJP58715.1"/>
    </source>
</evidence>
<keyword evidence="2" id="KW-0547">Nucleotide-binding</keyword>
<dbReference type="SUPFAM" id="SSF52540">
    <property type="entry name" value="P-loop containing nucleoside triphosphate hydrolases"/>
    <property type="match status" value="2"/>
</dbReference>
<dbReference type="Pfam" id="PF00005">
    <property type="entry name" value="ABC_tran"/>
    <property type="match status" value="2"/>
</dbReference>
<dbReference type="PANTHER" id="PTHR42855:SF2">
    <property type="entry name" value="DRUG RESISTANCE ABC TRANSPORTER,ATP-BINDING PROTEIN"/>
    <property type="match status" value="1"/>
</dbReference>
<evidence type="ECO:0000256" key="2">
    <source>
        <dbReference type="ARBA" id="ARBA00022741"/>
    </source>
</evidence>
<dbReference type="Proteomes" id="UP000266426">
    <property type="component" value="Unassembled WGS sequence"/>
</dbReference>
<dbReference type="AlphaFoldDB" id="A0A3A4QXV0"/>
<evidence type="ECO:0000256" key="4">
    <source>
        <dbReference type="ARBA" id="ARBA00049360"/>
    </source>
</evidence>
<dbReference type="InterPro" id="IPR051309">
    <property type="entry name" value="ABCF_ATPase"/>
</dbReference>
<feature type="domain" description="ABC transporter" evidence="7">
    <location>
        <begin position="322"/>
        <end position="536"/>
    </location>
</feature>
<dbReference type="EMBL" id="QZJZ01000062">
    <property type="protein sequence ID" value="RJP58715.1"/>
    <property type="molecule type" value="Genomic_DNA"/>
</dbReference>
<dbReference type="Gene3D" id="3.40.50.300">
    <property type="entry name" value="P-loop containing nucleotide triphosphate hydrolases"/>
    <property type="match status" value="2"/>
</dbReference>
<evidence type="ECO:0000256" key="3">
    <source>
        <dbReference type="ARBA" id="ARBA00022840"/>
    </source>
</evidence>
<evidence type="ECO:0000256" key="5">
    <source>
        <dbReference type="ARBA" id="ARBA00061478"/>
    </source>
</evidence>
<dbReference type="InterPro" id="IPR027417">
    <property type="entry name" value="P-loop_NTPase"/>
</dbReference>
<organism evidence="8 9">
    <name type="scientific">Candidatus Auribacter fodinae</name>
    <dbReference type="NCBI Taxonomy" id="2093366"/>
    <lineage>
        <taxon>Bacteria</taxon>
        <taxon>Pseudomonadati</taxon>
        <taxon>Candidatus Auribacterota</taxon>
        <taxon>Candidatus Auribacteria</taxon>
        <taxon>Candidatus Auribacterales</taxon>
        <taxon>Candidatus Auribacteraceae</taxon>
        <taxon>Candidatus Auribacter</taxon>
    </lineage>
</organism>
<reference evidence="8 9" key="1">
    <citation type="journal article" date="2017" name="ISME J.">
        <title>Energy and carbon metabolisms in a deep terrestrial subsurface fluid microbial community.</title>
        <authorList>
            <person name="Momper L."/>
            <person name="Jungbluth S.P."/>
            <person name="Lee M.D."/>
            <person name="Amend J.P."/>
        </authorList>
    </citation>
    <scope>NUCLEOTIDE SEQUENCE [LARGE SCALE GENOMIC DNA]</scope>
    <source>
        <strain evidence="8">SURF_26</strain>
    </source>
</reference>
<dbReference type="CDD" id="cd03221">
    <property type="entry name" value="ABCF_EF-3"/>
    <property type="match status" value="2"/>
</dbReference>
<dbReference type="PANTHER" id="PTHR42855">
    <property type="entry name" value="ABC TRANSPORTER ATP-BINDING SUBUNIT"/>
    <property type="match status" value="1"/>
</dbReference>
<feature type="domain" description="ABC transporter" evidence="7">
    <location>
        <begin position="2"/>
        <end position="255"/>
    </location>
</feature>
<protein>
    <submittedName>
        <fullName evidence="8">ABC transporter ATP-binding protein</fullName>
    </submittedName>
</protein>
<evidence type="ECO:0000256" key="1">
    <source>
        <dbReference type="ARBA" id="ARBA00022737"/>
    </source>
</evidence>
<dbReference type="FunFam" id="3.40.50.300:FF:000011">
    <property type="entry name" value="Putative ABC transporter ATP-binding component"/>
    <property type="match status" value="1"/>
</dbReference>
<dbReference type="InterPro" id="IPR032781">
    <property type="entry name" value="ABC_tran_Xtn"/>
</dbReference>
<keyword evidence="6" id="KW-0175">Coiled coil</keyword>
<gene>
    <name evidence="8" type="ORF">C4541_07470</name>
</gene>
<name>A0A3A4QXV0_9BACT</name>
<evidence type="ECO:0000313" key="9">
    <source>
        <dbReference type="Proteomes" id="UP000266426"/>
    </source>
</evidence>
<evidence type="ECO:0000256" key="6">
    <source>
        <dbReference type="SAM" id="Coils"/>
    </source>
</evidence>
<dbReference type="GO" id="GO:0003676">
    <property type="term" value="F:nucleic acid binding"/>
    <property type="evidence" value="ECO:0007669"/>
    <property type="project" value="UniProtKB-ARBA"/>
</dbReference>
<accession>A0A3A4QXV0</accession>
<dbReference type="InterPro" id="IPR017871">
    <property type="entry name" value="ABC_transporter-like_CS"/>
</dbReference>
<dbReference type="Pfam" id="PF12848">
    <property type="entry name" value="ABC_tran_Xtn"/>
    <property type="match status" value="1"/>
</dbReference>
<comment type="catalytic activity">
    <reaction evidence="4">
        <text>ATP + H2O = ADP + phosphate + H(+)</text>
        <dbReference type="Rhea" id="RHEA:13065"/>
        <dbReference type="ChEBI" id="CHEBI:15377"/>
        <dbReference type="ChEBI" id="CHEBI:15378"/>
        <dbReference type="ChEBI" id="CHEBI:30616"/>
        <dbReference type="ChEBI" id="CHEBI:43474"/>
        <dbReference type="ChEBI" id="CHEBI:456216"/>
    </reaction>
</comment>
<keyword evidence="3 8" id="KW-0067">ATP-binding</keyword>
<comment type="similarity">
    <text evidence="5">Belongs to the ABC transporter superfamily. ABCF family. Uup subfamily.</text>
</comment>
<proteinExistence type="inferred from homology"/>
<dbReference type="GO" id="GO:0005524">
    <property type="term" value="F:ATP binding"/>
    <property type="evidence" value="ECO:0007669"/>
    <property type="project" value="UniProtKB-KW"/>
</dbReference>
<dbReference type="FunFam" id="3.40.50.300:FF:000309">
    <property type="entry name" value="ABC transporter ATP-binding protein"/>
    <property type="match status" value="1"/>
</dbReference>
<dbReference type="PROSITE" id="PS50893">
    <property type="entry name" value="ABC_TRANSPORTER_2"/>
    <property type="match status" value="2"/>
</dbReference>
<dbReference type="InterPro" id="IPR003593">
    <property type="entry name" value="AAA+_ATPase"/>
</dbReference>
<dbReference type="InterPro" id="IPR003439">
    <property type="entry name" value="ABC_transporter-like_ATP-bd"/>
</dbReference>
<sequence>MINLSGVSKRFGTKLLYENVSIALKPGEKIGLVGANGSGKSTLLNMVSGKITPDSGDVMLTRGFRIGFLEQEFESPGDKTVIEEVKGTFLKHEKVIQDLNEQMANTPDQQSLQQLMRKYEDVEHAFETRGGYDLEATCRKVLGGLGFSDEMMRRNCSQFSGGQKMRIALAKLLVEHLDCILLDEPTNHLDLPAIMWFEEYLKSYTGLIIMISHDRSLLNNVSNRIVEITGQQIYTYEGNYDYYIEEKAKRLELIQKAAKLEQKERMKIERFIERFRYKNTKASLVQSRVKQLEKRETTEIPLEEHFIDFKFPQPDRSGYEVVKLENITKSFGRTVVLEGFSGTFLRGEKIAVTGRNGTGKSTLLKIITGELEPDSGTVKKGMRVTIGYFSQFYAEQLDPNNTIMEEMDKLRGTKSPTDVRKILGRFFFSGDEVFKKIGVLSGGEKSRVLMAKLFLSDANMLILDEPTNHLDIGTQRVLLDALDDFTGTICFVSHDRHFINSIATRLIYFDTNLIDEYPGTLDEYLQSRQPDSLEPKYASVKVTNERKERKRQEAEERNQRFSIRKQYDDAIERIEEELESLMREENELTQKLADTSLYKNPDNARQVNERYQQVRDRIEILTSEWEKNSLEREKFL</sequence>
<evidence type="ECO:0000259" key="7">
    <source>
        <dbReference type="PROSITE" id="PS50893"/>
    </source>
</evidence>
<dbReference type="SMART" id="SM00382">
    <property type="entry name" value="AAA"/>
    <property type="match status" value="2"/>
</dbReference>
<keyword evidence="1" id="KW-0677">Repeat</keyword>